<reference evidence="3" key="1">
    <citation type="submission" date="2020-04" db="EMBL/GenBank/DDBJ databases">
        <title>Analysis of mating type loci in Filobasidium floriforme.</title>
        <authorList>
            <person name="Nowrousian M."/>
        </authorList>
    </citation>
    <scope>NUCLEOTIDE SEQUENCE</scope>
    <source>
        <strain evidence="3">CBS 6242</strain>
    </source>
</reference>
<evidence type="ECO:0000313" key="3">
    <source>
        <dbReference type="EMBL" id="KAG7530176.1"/>
    </source>
</evidence>
<dbReference type="Proteomes" id="UP000812966">
    <property type="component" value="Unassembled WGS sequence"/>
</dbReference>
<evidence type="ECO:0000256" key="2">
    <source>
        <dbReference type="SAM" id="MobiDB-lite"/>
    </source>
</evidence>
<accession>A0A8K0JHR6</accession>
<keyword evidence="4" id="KW-1185">Reference proteome</keyword>
<proteinExistence type="predicted"/>
<dbReference type="AlphaFoldDB" id="A0A8K0JHR6"/>
<protein>
    <submittedName>
        <fullName evidence="3">Uncharacterized protein</fullName>
    </submittedName>
</protein>
<feature type="region of interest" description="Disordered" evidence="2">
    <location>
        <begin position="549"/>
        <end position="695"/>
    </location>
</feature>
<evidence type="ECO:0000256" key="1">
    <source>
        <dbReference type="SAM" id="Coils"/>
    </source>
</evidence>
<organism evidence="3 4">
    <name type="scientific">Filobasidium floriforme</name>
    <dbReference type="NCBI Taxonomy" id="5210"/>
    <lineage>
        <taxon>Eukaryota</taxon>
        <taxon>Fungi</taxon>
        <taxon>Dikarya</taxon>
        <taxon>Basidiomycota</taxon>
        <taxon>Agaricomycotina</taxon>
        <taxon>Tremellomycetes</taxon>
        <taxon>Filobasidiales</taxon>
        <taxon>Filobasidiaceae</taxon>
        <taxon>Filobasidium</taxon>
    </lineage>
</organism>
<feature type="compositionally biased region" description="Polar residues" evidence="2">
    <location>
        <begin position="1"/>
        <end position="20"/>
    </location>
</feature>
<feature type="compositionally biased region" description="Polar residues" evidence="2">
    <location>
        <begin position="50"/>
        <end position="60"/>
    </location>
</feature>
<feature type="compositionally biased region" description="Low complexity" evidence="2">
    <location>
        <begin position="98"/>
        <end position="140"/>
    </location>
</feature>
<feature type="compositionally biased region" description="Polar residues" evidence="2">
    <location>
        <begin position="604"/>
        <end position="627"/>
    </location>
</feature>
<evidence type="ECO:0000313" key="4">
    <source>
        <dbReference type="Proteomes" id="UP000812966"/>
    </source>
</evidence>
<gene>
    <name evidence="3" type="ORF">FFLO_05224</name>
</gene>
<feature type="compositionally biased region" description="Basic residues" evidence="2">
    <location>
        <begin position="549"/>
        <end position="558"/>
    </location>
</feature>
<comment type="caution">
    <text evidence="3">The sequence shown here is derived from an EMBL/GenBank/DDBJ whole genome shotgun (WGS) entry which is preliminary data.</text>
</comment>
<sequence length="805" mass="89395">MSGQATPSFTSTNYRPSPLSNEAIPRNETVSPNQRVQASHRRMTEALSGPGQTPARQTLTRTDDQRAAGAVTNVRTTARRIGMADRDLPPVNSPGQHTPTPLSRTTSSSSSSAFAPSHGQRQRAAAQQAQNNQISSLQSQSNTQAQLTSLQAQVQGLADAFENYKKEQAERDEHKDQEMQELRREIDALKERGSEGEVVSAGGFVATDTQKRDISRLVKSAIQALYGSGKPTEGLNGDAVPADQIRWNYLQPQSSTYNHAQTLKVIQAVTDQRDSLSLPFDTNRESILAVKDAEDLYMSAITSQFRQNQAAYKKHAIKEWGANGDAGPRRAALTEVAEREAALEQDDPEYAAKKKDLDELKLEISKNDKAYAAQNSKFQASIRSKLTSANSRLNSRRPHTAYSGEEYEGLECIYWIPPLYPDNSSGKVKWYEPDTSTVLSEAFMKIHKTIWNTKLAAFGGRQGGKPPSGPSFDALPEGKEASVVQMYPVPSYAWLHQAPQRWMFTEAYLNDPANEDIVTKIVPVDIPTSFADVKLTEWYQKHPWMIQKARKEKKTIKRNRSESTQPTDSDATRSMSSTAHRGRAAQSARPTVKRARPLPGHGSDSMTSDYPFSPETQGDTDTESLSMTPAGGPHQNLDGLLADSASWNAMSNTVPPRRMDSEQLPRPGDYSTQGQAQINQQQSRQPGQSRAPPRFQQPVADSLQTMPMSINPQLMHQFQQWHMQQLAGQDPQHTPRASSSSSFQPLSTFRNNVSNQALSFNNNNNNNNNTQGYSQMNQYINYDQNETTYRQYNPDDPFHDGGGND</sequence>
<name>A0A8K0JHR6_9TREE</name>
<feature type="region of interest" description="Disordered" evidence="2">
    <location>
        <begin position="1"/>
        <end position="140"/>
    </location>
</feature>
<dbReference type="EMBL" id="JABELV010000126">
    <property type="protein sequence ID" value="KAG7530176.1"/>
    <property type="molecule type" value="Genomic_DNA"/>
</dbReference>
<feature type="compositionally biased region" description="Polar residues" evidence="2">
    <location>
        <begin position="645"/>
        <end position="654"/>
    </location>
</feature>
<feature type="compositionally biased region" description="Polar residues" evidence="2">
    <location>
        <begin position="562"/>
        <end position="579"/>
    </location>
</feature>
<feature type="coiled-coil region" evidence="1">
    <location>
        <begin position="147"/>
        <end position="192"/>
    </location>
</feature>
<keyword evidence="1" id="KW-0175">Coiled coil</keyword>
<feature type="compositionally biased region" description="Polar residues" evidence="2">
    <location>
        <begin position="28"/>
        <end position="37"/>
    </location>
</feature>
<feature type="compositionally biased region" description="Polar residues" evidence="2">
    <location>
        <begin position="670"/>
        <end position="688"/>
    </location>
</feature>
<feature type="region of interest" description="Disordered" evidence="2">
    <location>
        <begin position="722"/>
        <end position="747"/>
    </location>
</feature>